<dbReference type="EnsemblMetazoa" id="Aqu2.1.07319_001">
    <property type="protein sequence ID" value="Aqu2.1.07319_001"/>
    <property type="gene ID" value="Aqu2.1.07319"/>
</dbReference>
<accession>A0A1X7SYR4</accession>
<feature type="transmembrane region" description="Helical" evidence="1">
    <location>
        <begin position="412"/>
        <end position="440"/>
    </location>
</feature>
<name>A0A1X7SYR4_AMPQE</name>
<feature type="transmembrane region" description="Helical" evidence="1">
    <location>
        <begin position="129"/>
        <end position="151"/>
    </location>
</feature>
<evidence type="ECO:0000313" key="2">
    <source>
        <dbReference type="EnsemblMetazoa" id="Aqu2.1.07319_001"/>
    </source>
</evidence>
<evidence type="ECO:0000256" key="1">
    <source>
        <dbReference type="SAM" id="Phobius"/>
    </source>
</evidence>
<proteinExistence type="predicted"/>
<protein>
    <submittedName>
        <fullName evidence="2">Uncharacterized protein</fullName>
    </submittedName>
</protein>
<keyword evidence="1" id="KW-1133">Transmembrane helix</keyword>
<dbReference type="InParanoid" id="A0A1X7SYR4"/>
<reference evidence="2" key="1">
    <citation type="submission" date="2017-05" db="UniProtKB">
        <authorList>
            <consortium name="EnsemblMetazoa"/>
        </authorList>
    </citation>
    <scope>IDENTIFICATION</scope>
</reference>
<keyword evidence="1" id="KW-0812">Transmembrane</keyword>
<dbReference type="AlphaFoldDB" id="A0A1X7SYR4"/>
<organism evidence="2">
    <name type="scientific">Amphimedon queenslandica</name>
    <name type="common">Sponge</name>
    <dbReference type="NCBI Taxonomy" id="400682"/>
    <lineage>
        <taxon>Eukaryota</taxon>
        <taxon>Metazoa</taxon>
        <taxon>Porifera</taxon>
        <taxon>Demospongiae</taxon>
        <taxon>Heteroscleromorpha</taxon>
        <taxon>Haplosclerida</taxon>
        <taxon>Niphatidae</taxon>
        <taxon>Amphimedon</taxon>
    </lineage>
</organism>
<keyword evidence="1" id="KW-0472">Membrane</keyword>
<sequence length="457" mass="51699">MLERLGYNMNGLPCSASPNDDDVYKQIDIILTLATTVTSMSESDYNKFKRLHTEQNGGVLLGHVDIDNRCDLVRLLLEKKSLHKKDNIKIVFDWLQESGCSSYQQKLRDYCKRHDIKVSRQLKTRTCRFFVVVLSILCFSMITVILILLLIPSIDKKDSQNKTHPIGVNTTIKLDCFNTSNTDLVDVSSLTLDYATVYAIPEEHISTYHLVLPYIYNKCHSGHSSLPISISYFDCHEPIYTASGGGTLNLFIDLVNSNPDRVSCAMRLLVFCNVSADYISYKNVARDPKDKPPRSVYNSSDCVGSNGTHSFSITLPSTSLLYFVLAVVNQTKVNVSISGNISAYSNAAKYTVDEYHLTRSSKNCSIPINPKKSRYKNNRGHLCLFGNTTIGFEGKVNLFATFITKGVYLQKYWIYSLPLCGLTLIIFFALLIIITVIYYCQRHNRRKRIKEVTGELQ</sequence>